<evidence type="ECO:0000256" key="1">
    <source>
        <dbReference type="SAM" id="MobiDB-lite"/>
    </source>
</evidence>
<dbReference type="eggNOG" id="ENOG502ZN60">
    <property type="taxonomic scope" value="Bacteria"/>
</dbReference>
<evidence type="ECO:0000313" key="2">
    <source>
        <dbReference type="EMBL" id="EQB11242.1"/>
    </source>
</evidence>
<dbReference type="EMBL" id="ATDP01000107">
    <property type="protein sequence ID" value="EQB11242.1"/>
    <property type="molecule type" value="Genomic_DNA"/>
</dbReference>
<dbReference type="Proteomes" id="UP000015531">
    <property type="component" value="Unassembled WGS sequence"/>
</dbReference>
<dbReference type="RefSeq" id="WP_021228031.1">
    <property type="nucleotide sequence ID" value="NZ_ATDP01000107.1"/>
</dbReference>
<name>T0HE02_9SPHN</name>
<reference evidence="2 3" key="1">
    <citation type="journal article" date="2013" name="Genome Announc.">
        <title>Draft Genome Sequence of Sphingobium lactosutens Strain DS20T, Isolated from a Hexachlorocyclohexane Dumpsite.</title>
        <authorList>
            <person name="Kumar R."/>
            <person name="Dwivedi V."/>
            <person name="Negi V."/>
            <person name="Khurana J.P."/>
            <person name="Lal R."/>
        </authorList>
    </citation>
    <scope>NUCLEOTIDE SEQUENCE [LARGE SCALE GENOMIC DNA]</scope>
    <source>
        <strain evidence="2 3">DS20</strain>
    </source>
</reference>
<sequence>MSFDWKKAVKSVNEYADFAKGGGPRVPKSASEVVAAAIDKQIELFKAPRSEGRRWFEVKGDNVAFTIRYANSPLKLVGEETKVVVPKGQFVEVLTAIKADVEKGSFKSQLDEKEAQVRQRSASMAKTKAAGK</sequence>
<dbReference type="OrthoDB" id="7473065at2"/>
<accession>T0HE02</accession>
<gene>
    <name evidence="2" type="ORF">RLDS_22840</name>
</gene>
<dbReference type="AlphaFoldDB" id="T0HE02"/>
<keyword evidence="3" id="KW-1185">Reference proteome</keyword>
<dbReference type="PATRIC" id="fig|1331060.3.peg.4420"/>
<organism evidence="2 3">
    <name type="scientific">Sphingobium lactosutens DS20</name>
    <dbReference type="NCBI Taxonomy" id="1331060"/>
    <lineage>
        <taxon>Bacteria</taxon>
        <taxon>Pseudomonadati</taxon>
        <taxon>Pseudomonadota</taxon>
        <taxon>Alphaproteobacteria</taxon>
        <taxon>Sphingomonadales</taxon>
        <taxon>Sphingomonadaceae</taxon>
        <taxon>Sphingobium</taxon>
    </lineage>
</organism>
<proteinExistence type="predicted"/>
<evidence type="ECO:0000313" key="3">
    <source>
        <dbReference type="Proteomes" id="UP000015531"/>
    </source>
</evidence>
<comment type="caution">
    <text evidence="2">The sequence shown here is derived from an EMBL/GenBank/DDBJ whole genome shotgun (WGS) entry which is preliminary data.</text>
</comment>
<feature type="region of interest" description="Disordered" evidence="1">
    <location>
        <begin position="110"/>
        <end position="132"/>
    </location>
</feature>
<protein>
    <submittedName>
        <fullName evidence="2">Uncharacterized protein</fullName>
    </submittedName>
</protein>